<evidence type="ECO:0000259" key="3">
    <source>
        <dbReference type="PROSITE" id="PS50112"/>
    </source>
</evidence>
<dbReference type="InterPro" id="IPR000160">
    <property type="entry name" value="GGDEF_dom"/>
</dbReference>
<dbReference type="EC" id="2.7.7.65" evidence="1"/>
<dbReference type="Gene3D" id="3.30.450.20">
    <property type="entry name" value="PAS domain"/>
    <property type="match status" value="1"/>
</dbReference>
<reference evidence="6" key="1">
    <citation type="submission" date="2023-07" db="EMBL/GenBank/DDBJ databases">
        <title>Molecular identification of indigenous halophilic bacteria isolated from red sea cost, biodegradation of synthetic dyes and assessment of degraded metabolite toxicity.</title>
        <authorList>
            <person name="Chaieb K."/>
            <person name="Altayb H.N."/>
        </authorList>
    </citation>
    <scope>NUCLEOTIDE SEQUENCE [LARGE SCALE GENOMIC DNA]</scope>
    <source>
        <strain evidence="6">K20</strain>
    </source>
</reference>
<name>A0ABS7YSG3_9VIBR</name>
<dbReference type="InterPro" id="IPR043128">
    <property type="entry name" value="Rev_trsase/Diguanyl_cyclase"/>
</dbReference>
<gene>
    <name evidence="5" type="ORF">LDJ79_17815</name>
</gene>
<dbReference type="InterPro" id="IPR029787">
    <property type="entry name" value="Nucleotide_cyclase"/>
</dbReference>
<dbReference type="SMART" id="SM00267">
    <property type="entry name" value="GGDEF"/>
    <property type="match status" value="1"/>
</dbReference>
<dbReference type="PROSITE" id="PS50112">
    <property type="entry name" value="PAS"/>
    <property type="match status" value="1"/>
</dbReference>
<dbReference type="InterPro" id="IPR000014">
    <property type="entry name" value="PAS"/>
</dbReference>
<dbReference type="PANTHER" id="PTHR45138">
    <property type="entry name" value="REGULATORY COMPONENTS OF SENSORY TRANSDUCTION SYSTEM"/>
    <property type="match status" value="1"/>
</dbReference>
<dbReference type="InterPro" id="IPR035965">
    <property type="entry name" value="PAS-like_dom_sf"/>
</dbReference>
<evidence type="ECO:0000313" key="6">
    <source>
        <dbReference type="Proteomes" id="UP001199044"/>
    </source>
</evidence>
<dbReference type="RefSeq" id="WP_225251548.1">
    <property type="nucleotide sequence ID" value="NZ_JAIWIU010000138.1"/>
</dbReference>
<dbReference type="PROSITE" id="PS50887">
    <property type="entry name" value="GGDEF"/>
    <property type="match status" value="1"/>
</dbReference>
<evidence type="ECO:0000256" key="2">
    <source>
        <dbReference type="ARBA" id="ARBA00034247"/>
    </source>
</evidence>
<comment type="caution">
    <text evidence="5">The sequence shown here is derived from an EMBL/GenBank/DDBJ whole genome shotgun (WGS) entry which is preliminary data.</text>
</comment>
<dbReference type="InterPro" id="IPR050469">
    <property type="entry name" value="Diguanylate_Cyclase"/>
</dbReference>
<dbReference type="Proteomes" id="UP001199044">
    <property type="component" value="Unassembled WGS sequence"/>
</dbReference>
<dbReference type="Pfam" id="PF08448">
    <property type="entry name" value="PAS_4"/>
    <property type="match status" value="1"/>
</dbReference>
<sequence>MNLLQEALEFTPDCFAIFSSDGTVVYCNTPFAKIYGLDKHEAEGKNNYDLLKNAWSKNKGVKIESDNFENWYKNLKKTYDSKNINHFETDLVDGRWFKMTRINLSNNYIMTYGTEITDIKSNQLCLENAAMKDPLTGLMNKRAFEKYFHEEIEISRAHKSSLSIMMIDIDHFKKINDSYGHAKGDKILVEFSDKINSTLRTTDSIYRVGGEEFVVLLPETNMELARIIAFRINKNIDNHVFLENDINLNVTVSIGISSIDGKVIPAQDLLEQADLALYKAKNSGRNAIFSYKN</sequence>
<dbReference type="EMBL" id="JAIWIU010000138">
    <property type="protein sequence ID" value="MCA2017982.1"/>
    <property type="molecule type" value="Genomic_DNA"/>
</dbReference>
<dbReference type="CDD" id="cd01949">
    <property type="entry name" value="GGDEF"/>
    <property type="match status" value="1"/>
</dbReference>
<dbReference type="Pfam" id="PF00990">
    <property type="entry name" value="GGDEF"/>
    <property type="match status" value="1"/>
</dbReference>
<dbReference type="Gene3D" id="3.30.70.270">
    <property type="match status" value="1"/>
</dbReference>
<feature type="domain" description="GGDEF" evidence="4">
    <location>
        <begin position="160"/>
        <end position="293"/>
    </location>
</feature>
<dbReference type="SUPFAM" id="SSF55785">
    <property type="entry name" value="PYP-like sensor domain (PAS domain)"/>
    <property type="match status" value="1"/>
</dbReference>
<dbReference type="NCBIfam" id="TIGR00254">
    <property type="entry name" value="GGDEF"/>
    <property type="match status" value="1"/>
</dbReference>
<feature type="domain" description="PAS" evidence="3">
    <location>
        <begin position="1"/>
        <end position="51"/>
    </location>
</feature>
<accession>A0ABS7YSG3</accession>
<organism evidence="5 6">
    <name type="scientific">Vibrio tritonius</name>
    <dbReference type="NCBI Taxonomy" id="1435069"/>
    <lineage>
        <taxon>Bacteria</taxon>
        <taxon>Pseudomonadati</taxon>
        <taxon>Pseudomonadota</taxon>
        <taxon>Gammaproteobacteria</taxon>
        <taxon>Vibrionales</taxon>
        <taxon>Vibrionaceae</taxon>
        <taxon>Vibrio</taxon>
    </lineage>
</organism>
<dbReference type="NCBIfam" id="TIGR00229">
    <property type="entry name" value="sensory_box"/>
    <property type="match status" value="1"/>
</dbReference>
<keyword evidence="6" id="KW-1185">Reference proteome</keyword>
<comment type="catalytic activity">
    <reaction evidence="2">
        <text>2 GTP = 3',3'-c-di-GMP + 2 diphosphate</text>
        <dbReference type="Rhea" id="RHEA:24898"/>
        <dbReference type="ChEBI" id="CHEBI:33019"/>
        <dbReference type="ChEBI" id="CHEBI:37565"/>
        <dbReference type="ChEBI" id="CHEBI:58805"/>
        <dbReference type="EC" id="2.7.7.65"/>
    </reaction>
</comment>
<dbReference type="PANTHER" id="PTHR45138:SF9">
    <property type="entry name" value="DIGUANYLATE CYCLASE DGCM-RELATED"/>
    <property type="match status" value="1"/>
</dbReference>
<dbReference type="InterPro" id="IPR013656">
    <property type="entry name" value="PAS_4"/>
</dbReference>
<evidence type="ECO:0000259" key="4">
    <source>
        <dbReference type="PROSITE" id="PS50887"/>
    </source>
</evidence>
<dbReference type="SUPFAM" id="SSF55073">
    <property type="entry name" value="Nucleotide cyclase"/>
    <property type="match status" value="1"/>
</dbReference>
<proteinExistence type="predicted"/>
<dbReference type="CDD" id="cd00130">
    <property type="entry name" value="PAS"/>
    <property type="match status" value="1"/>
</dbReference>
<evidence type="ECO:0000256" key="1">
    <source>
        <dbReference type="ARBA" id="ARBA00012528"/>
    </source>
</evidence>
<protein>
    <recommendedName>
        <fullName evidence="1">diguanylate cyclase</fullName>
        <ecNumber evidence="1">2.7.7.65</ecNumber>
    </recommendedName>
</protein>
<evidence type="ECO:0000313" key="5">
    <source>
        <dbReference type="EMBL" id="MCA2017982.1"/>
    </source>
</evidence>